<dbReference type="PANTHER" id="PTHR37223:SF1">
    <property type="entry name" value="OS08G0528601 PROTEIN"/>
    <property type="match status" value="1"/>
</dbReference>
<sequence length="171" mass="19975">MANQRVGRGGGRQDYDSPSLLTRAVNSVFAFVRLAEFEILFVLFFLIAYVIFKDLRFYDRMRIWFRGAIRRGVLEEDELHENLSKKRIIPIFNKRGKYNERLAFTIRSVKCSLCLYNFTAGKWVEDKVSAVPGYWYTMVHILKLVGSETCGVLEAADPGSRMWQQNDRLLY</sequence>
<keyword evidence="3" id="KW-1185">Reference proteome</keyword>
<dbReference type="PANTHER" id="PTHR37223">
    <property type="entry name" value="OS08G0528601 PROTEIN"/>
    <property type="match status" value="1"/>
</dbReference>
<protein>
    <submittedName>
        <fullName evidence="2">Uncharacterized protein</fullName>
    </submittedName>
</protein>
<gene>
    <name evidence="2" type="ORF">ACH5RR_016162</name>
</gene>
<dbReference type="Proteomes" id="UP001630127">
    <property type="component" value="Unassembled WGS sequence"/>
</dbReference>
<comment type="caution">
    <text evidence="2">The sequence shown here is derived from an EMBL/GenBank/DDBJ whole genome shotgun (WGS) entry which is preliminary data.</text>
</comment>
<evidence type="ECO:0000313" key="2">
    <source>
        <dbReference type="EMBL" id="KAL3523328.1"/>
    </source>
</evidence>
<evidence type="ECO:0000313" key="3">
    <source>
        <dbReference type="Proteomes" id="UP001630127"/>
    </source>
</evidence>
<dbReference type="EMBL" id="JBJUIK010000007">
    <property type="protein sequence ID" value="KAL3523328.1"/>
    <property type="molecule type" value="Genomic_DNA"/>
</dbReference>
<keyword evidence="1" id="KW-0812">Transmembrane</keyword>
<name>A0ABD2ZWD0_9GENT</name>
<accession>A0ABD2ZWD0</accession>
<dbReference type="AlphaFoldDB" id="A0ABD2ZWD0"/>
<organism evidence="2 3">
    <name type="scientific">Cinchona calisaya</name>
    <dbReference type="NCBI Taxonomy" id="153742"/>
    <lineage>
        <taxon>Eukaryota</taxon>
        <taxon>Viridiplantae</taxon>
        <taxon>Streptophyta</taxon>
        <taxon>Embryophyta</taxon>
        <taxon>Tracheophyta</taxon>
        <taxon>Spermatophyta</taxon>
        <taxon>Magnoliopsida</taxon>
        <taxon>eudicotyledons</taxon>
        <taxon>Gunneridae</taxon>
        <taxon>Pentapetalae</taxon>
        <taxon>asterids</taxon>
        <taxon>lamiids</taxon>
        <taxon>Gentianales</taxon>
        <taxon>Rubiaceae</taxon>
        <taxon>Cinchonoideae</taxon>
        <taxon>Cinchoneae</taxon>
        <taxon>Cinchona</taxon>
    </lineage>
</organism>
<keyword evidence="1" id="KW-1133">Transmembrane helix</keyword>
<keyword evidence="1" id="KW-0472">Membrane</keyword>
<feature type="transmembrane region" description="Helical" evidence="1">
    <location>
        <begin position="28"/>
        <end position="52"/>
    </location>
</feature>
<proteinExistence type="predicted"/>
<reference evidence="2 3" key="1">
    <citation type="submission" date="2024-11" db="EMBL/GenBank/DDBJ databases">
        <title>A near-complete genome assembly of Cinchona calisaya.</title>
        <authorList>
            <person name="Lian D.C."/>
            <person name="Zhao X.W."/>
            <person name="Wei L."/>
        </authorList>
    </citation>
    <scope>NUCLEOTIDE SEQUENCE [LARGE SCALE GENOMIC DNA]</scope>
    <source>
        <tissue evidence="2">Nenye</tissue>
    </source>
</reference>
<evidence type="ECO:0000256" key="1">
    <source>
        <dbReference type="SAM" id="Phobius"/>
    </source>
</evidence>